<feature type="domain" description="ABM" evidence="1">
    <location>
        <begin position="38"/>
        <end position="127"/>
    </location>
</feature>
<evidence type="ECO:0000259" key="1">
    <source>
        <dbReference type="PROSITE" id="PS51725"/>
    </source>
</evidence>
<keyword evidence="2" id="KW-0503">Monooxygenase</keyword>
<organism evidence="2 3">
    <name type="scientific">Flagellimonas profundi</name>
    <dbReference type="NCBI Taxonomy" id="2915620"/>
    <lineage>
        <taxon>Bacteria</taxon>
        <taxon>Pseudomonadati</taxon>
        <taxon>Bacteroidota</taxon>
        <taxon>Flavobacteriia</taxon>
        <taxon>Flavobacteriales</taxon>
        <taxon>Flavobacteriaceae</taxon>
        <taxon>Flagellimonas</taxon>
    </lineage>
</organism>
<sequence length="135" mass="15493">MKTIKGLALISILTISTLAFIGWHPSKKKSPMATAKNVIVLLKFKSQPEKGDKTVLELTKLIEKVKEEPHFVSIKLHVDTKDPTNVLLYEEWEDASYYNNEHMDTDHIKSFMANSTNFLSGPPDITFWEVQRVFE</sequence>
<name>A0ABS3FF09_9FLAO</name>
<dbReference type="InterPro" id="IPR011008">
    <property type="entry name" value="Dimeric_a/b-barrel"/>
</dbReference>
<evidence type="ECO:0000313" key="3">
    <source>
        <dbReference type="Proteomes" id="UP000664807"/>
    </source>
</evidence>
<dbReference type="InterPro" id="IPR050744">
    <property type="entry name" value="AI-2_Isomerase_LsrG"/>
</dbReference>
<keyword evidence="3" id="KW-1185">Reference proteome</keyword>
<dbReference type="InterPro" id="IPR007138">
    <property type="entry name" value="ABM_dom"/>
</dbReference>
<evidence type="ECO:0000313" key="2">
    <source>
        <dbReference type="EMBL" id="MBO0341706.1"/>
    </source>
</evidence>
<gene>
    <name evidence="2" type="ORF">J0654_08615</name>
</gene>
<dbReference type="Gene3D" id="3.30.70.100">
    <property type="match status" value="1"/>
</dbReference>
<dbReference type="Proteomes" id="UP000664807">
    <property type="component" value="Unassembled WGS sequence"/>
</dbReference>
<dbReference type="Pfam" id="PF03992">
    <property type="entry name" value="ABM"/>
    <property type="match status" value="1"/>
</dbReference>
<keyword evidence="2" id="KW-0560">Oxidoreductase</keyword>
<dbReference type="PANTHER" id="PTHR33336">
    <property type="entry name" value="QUINOL MONOOXYGENASE YGIN-RELATED"/>
    <property type="match status" value="1"/>
</dbReference>
<dbReference type="GO" id="GO:0004497">
    <property type="term" value="F:monooxygenase activity"/>
    <property type="evidence" value="ECO:0007669"/>
    <property type="project" value="UniProtKB-KW"/>
</dbReference>
<proteinExistence type="predicted"/>
<dbReference type="EMBL" id="JAFLNM010000001">
    <property type="protein sequence ID" value="MBO0341706.1"/>
    <property type="molecule type" value="Genomic_DNA"/>
</dbReference>
<protein>
    <submittedName>
        <fullName evidence="2">Antibiotic biosynthesis monooxygenase</fullName>
    </submittedName>
</protein>
<reference evidence="2 3" key="1">
    <citation type="submission" date="2021-03" db="EMBL/GenBank/DDBJ databases">
        <title>Muricauda lutimaris sp. nov. and Muricauda ruestringensis sp. nov, two marine members of the Flavobacteriaceae isolated from deep sea sediments of Western Pacific.</title>
        <authorList>
            <person name="Zhao S."/>
            <person name="Liu R."/>
        </authorList>
    </citation>
    <scope>NUCLEOTIDE SEQUENCE [LARGE SCALE GENOMIC DNA]</scope>
    <source>
        <strain evidence="2 3">BC31-3-A3</strain>
    </source>
</reference>
<comment type="caution">
    <text evidence="2">The sequence shown here is derived from an EMBL/GenBank/DDBJ whole genome shotgun (WGS) entry which is preliminary data.</text>
</comment>
<dbReference type="SUPFAM" id="SSF54909">
    <property type="entry name" value="Dimeric alpha+beta barrel"/>
    <property type="match status" value="1"/>
</dbReference>
<dbReference type="PROSITE" id="PS51725">
    <property type="entry name" value="ABM"/>
    <property type="match status" value="1"/>
</dbReference>
<accession>A0ABS3FF09</accession>
<dbReference type="PANTHER" id="PTHR33336:SF15">
    <property type="entry name" value="ABM DOMAIN-CONTAINING PROTEIN"/>
    <property type="match status" value="1"/>
</dbReference>
<dbReference type="RefSeq" id="WP_207027706.1">
    <property type="nucleotide sequence ID" value="NZ_JAFLNM010000001.1"/>
</dbReference>